<feature type="domain" description="MAM" evidence="3">
    <location>
        <begin position="221"/>
        <end position="398"/>
    </location>
</feature>
<dbReference type="PANTHER" id="PTHR23282">
    <property type="entry name" value="APICAL ENDOSOMAL GLYCOPROTEIN PRECURSOR"/>
    <property type="match status" value="1"/>
</dbReference>
<dbReference type="GO" id="GO:0016020">
    <property type="term" value="C:membrane"/>
    <property type="evidence" value="ECO:0007669"/>
    <property type="project" value="InterPro"/>
</dbReference>
<protein>
    <recommendedName>
        <fullName evidence="3">MAM domain-containing protein</fullName>
    </recommendedName>
</protein>
<sequence length="429" mass="48005">MINNWNSAQNLMYSINKNDDFTSVMTAKPILAAWQTYCVSVSSPREVTVRFKADKTQMNNHTDVYIDDVVLSANTCPVKSLSCDFDDSALCGYYMSDSWKRKEHDNRIGDFYMSVTATSYMRSSLVSPNHIDSSNIQCLQFNYTFTGSSNAHLTLILNRENSESTRVILQGTSTWKNFRYQTEEQFGFIYFDLVPFSRSSFGIETAGVDNLSISPGICPPIDCDADEQRCASDLQCIPQSSVCDGIENCNDGSDEKSCDSSISCDFESVRACEYNMTGNYIIRINDSSGNHHIYVSMAGFHLLRSQIENIPTVSCLSFLTQSYPFTNGHLRVAVQDTDGLVTPLYTIDSMIGNAFWIKYKTTVPSGNFSMIFEMFFPSHNWGGLRIDDIGLQPGECVEGCGDGYFNCSVDNLCIPVDNRMNKTVFYLGG</sequence>
<organism evidence="4 5">
    <name type="scientific">Mytilus coruscus</name>
    <name type="common">Sea mussel</name>
    <dbReference type="NCBI Taxonomy" id="42192"/>
    <lineage>
        <taxon>Eukaryota</taxon>
        <taxon>Metazoa</taxon>
        <taxon>Spiralia</taxon>
        <taxon>Lophotrochozoa</taxon>
        <taxon>Mollusca</taxon>
        <taxon>Bivalvia</taxon>
        <taxon>Autobranchia</taxon>
        <taxon>Pteriomorphia</taxon>
        <taxon>Mytilida</taxon>
        <taxon>Mytiloidea</taxon>
        <taxon>Mytilidae</taxon>
        <taxon>Mytilinae</taxon>
        <taxon>Mytilus</taxon>
    </lineage>
</organism>
<feature type="domain" description="MAM" evidence="3">
    <location>
        <begin position="33"/>
        <end position="78"/>
    </location>
</feature>
<dbReference type="PROSITE" id="PS01209">
    <property type="entry name" value="LDLRA_1"/>
    <property type="match status" value="1"/>
</dbReference>
<dbReference type="CDD" id="cd00112">
    <property type="entry name" value="LDLa"/>
    <property type="match status" value="1"/>
</dbReference>
<evidence type="ECO:0000256" key="2">
    <source>
        <dbReference type="PROSITE-ProRule" id="PRU00124"/>
    </source>
</evidence>
<dbReference type="SMART" id="SM00192">
    <property type="entry name" value="LDLa"/>
    <property type="match status" value="1"/>
</dbReference>
<dbReference type="SUPFAM" id="SSF49899">
    <property type="entry name" value="Concanavalin A-like lectins/glucanases"/>
    <property type="match status" value="2"/>
</dbReference>
<evidence type="ECO:0000313" key="5">
    <source>
        <dbReference type="Proteomes" id="UP000507470"/>
    </source>
</evidence>
<dbReference type="Pfam" id="PF00629">
    <property type="entry name" value="MAM"/>
    <property type="match status" value="2"/>
</dbReference>
<reference evidence="4 5" key="1">
    <citation type="submission" date="2020-06" db="EMBL/GenBank/DDBJ databases">
        <authorList>
            <person name="Li R."/>
            <person name="Bekaert M."/>
        </authorList>
    </citation>
    <scope>NUCLEOTIDE SEQUENCE [LARGE SCALE GENOMIC DNA]</scope>
    <source>
        <strain evidence="5">wild</strain>
    </source>
</reference>
<dbReference type="InterPro" id="IPR023415">
    <property type="entry name" value="LDLR_class-A_CS"/>
</dbReference>
<proteinExistence type="predicted"/>
<dbReference type="PROSITE" id="PS50068">
    <property type="entry name" value="LDLRA_2"/>
    <property type="match status" value="1"/>
</dbReference>
<comment type="caution">
    <text evidence="2">Lacks conserved residue(s) required for the propagation of feature annotation.</text>
</comment>
<dbReference type="Pfam" id="PF00057">
    <property type="entry name" value="Ldl_recept_a"/>
    <property type="match status" value="1"/>
</dbReference>
<evidence type="ECO:0000259" key="3">
    <source>
        <dbReference type="PROSITE" id="PS50060"/>
    </source>
</evidence>
<keyword evidence="1 2" id="KW-1015">Disulfide bond</keyword>
<dbReference type="PROSITE" id="PS50060">
    <property type="entry name" value="MAM_2"/>
    <property type="match status" value="3"/>
</dbReference>
<dbReference type="SUPFAM" id="SSF57424">
    <property type="entry name" value="LDL receptor-like module"/>
    <property type="match status" value="1"/>
</dbReference>
<evidence type="ECO:0000313" key="4">
    <source>
        <dbReference type="EMBL" id="CAC5395308.1"/>
    </source>
</evidence>
<dbReference type="PANTHER" id="PTHR23282:SF101">
    <property type="entry name" value="MAM DOMAIN-CONTAINING PROTEIN"/>
    <property type="match status" value="1"/>
</dbReference>
<dbReference type="InterPro" id="IPR013320">
    <property type="entry name" value="ConA-like_dom_sf"/>
</dbReference>
<name>A0A6J8CFL6_MYTCO</name>
<feature type="domain" description="MAM" evidence="3">
    <location>
        <begin position="81"/>
        <end position="220"/>
    </location>
</feature>
<dbReference type="Proteomes" id="UP000507470">
    <property type="component" value="Unassembled WGS sequence"/>
</dbReference>
<keyword evidence="5" id="KW-1185">Reference proteome</keyword>
<evidence type="ECO:0000256" key="1">
    <source>
        <dbReference type="ARBA" id="ARBA00023157"/>
    </source>
</evidence>
<gene>
    <name evidence="4" type="ORF">MCOR_29993</name>
</gene>
<feature type="disulfide bond" evidence="2">
    <location>
        <begin position="243"/>
        <end position="258"/>
    </location>
</feature>
<dbReference type="AlphaFoldDB" id="A0A6J8CFL6"/>
<dbReference type="Gene3D" id="4.10.400.10">
    <property type="entry name" value="Low-density Lipoprotein Receptor"/>
    <property type="match status" value="1"/>
</dbReference>
<dbReference type="EMBL" id="CACVKT020005464">
    <property type="protein sequence ID" value="CAC5395308.1"/>
    <property type="molecule type" value="Genomic_DNA"/>
</dbReference>
<dbReference type="InterPro" id="IPR000998">
    <property type="entry name" value="MAM_dom"/>
</dbReference>
<accession>A0A6J8CFL6</accession>
<dbReference type="OrthoDB" id="10013209at2759"/>
<dbReference type="InterPro" id="IPR036055">
    <property type="entry name" value="LDL_receptor-like_sf"/>
</dbReference>
<dbReference type="Gene3D" id="2.60.120.200">
    <property type="match status" value="2"/>
</dbReference>
<dbReference type="InterPro" id="IPR002172">
    <property type="entry name" value="LDrepeatLR_classA_rpt"/>
</dbReference>
<dbReference type="InterPro" id="IPR051560">
    <property type="entry name" value="MAM_domain-containing"/>
</dbReference>